<dbReference type="STRING" id="644352.J3PFM2"/>
<dbReference type="AlphaFoldDB" id="J3PFM2"/>
<protein>
    <recommendedName>
        <fullName evidence="2">BTB domain-containing protein</fullName>
    </recommendedName>
</protein>
<evidence type="ECO:0000256" key="1">
    <source>
        <dbReference type="SAM" id="MobiDB-lite"/>
    </source>
</evidence>
<sequence>MAEPAYSPLAQLLTDATFSDLTVTCAGGTTFRLHRVIVGAHSEYFSKACAGPFLEASSGQIDLPDVDPEDFKKLVDFVYTGTYTDYFTPVPHRSVSRKADASASISATVRGLRGKSLGRKPKLFPAVKGLRGKPLDRKPKAIAAVTGPPEEPPDREPKATEPKAFEPKAIKPPIIGRVPPEHLAESQEVEGTLFASARVYIIGDRFAVPALKAFSLMRFSAAVSHITLWLLGDGSQSRRPIIYHVRKLEETVDLIYLNTASTDVALKEPLCRLLLCLARSDPGMKARVFRLVRRNGELGVHLLAYADLVGGTLYTGLPTKGECPLWQDILNSPNRRILQTQEPRVDETRARCRHRRRGRREGGRESGKHVSYHRIPACSLNASDYALRRPPKTFSLR</sequence>
<reference evidence="4" key="4">
    <citation type="journal article" date="2015" name="G3 (Bethesda)">
        <title>Genome sequences of three phytopathogenic species of the Magnaporthaceae family of fungi.</title>
        <authorList>
            <person name="Okagaki L.H."/>
            <person name="Nunes C.C."/>
            <person name="Sailsbery J."/>
            <person name="Clay B."/>
            <person name="Brown D."/>
            <person name="John T."/>
            <person name="Oh Y."/>
            <person name="Young N."/>
            <person name="Fitzgerald M."/>
            <person name="Haas B.J."/>
            <person name="Zeng Q."/>
            <person name="Young S."/>
            <person name="Adiconis X."/>
            <person name="Fan L."/>
            <person name="Levin J.Z."/>
            <person name="Mitchell T.K."/>
            <person name="Okubara P.A."/>
            <person name="Farman M.L."/>
            <person name="Kohn L.M."/>
            <person name="Birren B."/>
            <person name="Ma L.-J."/>
            <person name="Dean R.A."/>
        </authorList>
    </citation>
    <scope>NUCLEOTIDE SEQUENCE</scope>
    <source>
        <strain evidence="4">R3-111a-1</strain>
    </source>
</reference>
<dbReference type="eggNOG" id="ENOG502T69T">
    <property type="taxonomic scope" value="Eukaryota"/>
</dbReference>
<accession>J3PFM2</accession>
<dbReference type="Pfam" id="PF00651">
    <property type="entry name" value="BTB"/>
    <property type="match status" value="1"/>
</dbReference>
<dbReference type="RefSeq" id="XP_009228458.1">
    <property type="nucleotide sequence ID" value="XM_009230194.1"/>
</dbReference>
<feature type="domain" description="BTB" evidence="2">
    <location>
        <begin position="19"/>
        <end position="81"/>
    </location>
</feature>
<evidence type="ECO:0000313" key="5">
    <source>
        <dbReference type="Proteomes" id="UP000006039"/>
    </source>
</evidence>
<dbReference type="OrthoDB" id="6359816at2759"/>
<reference evidence="4" key="5">
    <citation type="submission" date="2018-04" db="UniProtKB">
        <authorList>
            <consortium name="EnsemblFungi"/>
        </authorList>
    </citation>
    <scope>IDENTIFICATION</scope>
    <source>
        <strain evidence="4">R3-111a-1</strain>
    </source>
</reference>
<proteinExistence type="predicted"/>
<dbReference type="Gene3D" id="3.30.710.10">
    <property type="entry name" value="Potassium Channel Kv1.1, Chain A"/>
    <property type="match status" value="1"/>
</dbReference>
<dbReference type="CDD" id="cd18186">
    <property type="entry name" value="BTB_POZ_ZBTB_KLHL-like"/>
    <property type="match status" value="1"/>
</dbReference>
<feature type="region of interest" description="Disordered" evidence="1">
    <location>
        <begin position="344"/>
        <end position="370"/>
    </location>
</feature>
<evidence type="ECO:0000313" key="4">
    <source>
        <dbReference type="EnsemblFungi" id="EJT70124"/>
    </source>
</evidence>
<dbReference type="InterPro" id="IPR011333">
    <property type="entry name" value="SKP1/BTB/POZ_sf"/>
</dbReference>
<gene>
    <name evidence="4" type="primary">20352755</name>
    <name evidence="3" type="ORF">GGTG_12297</name>
</gene>
<dbReference type="SMART" id="SM00225">
    <property type="entry name" value="BTB"/>
    <property type="match status" value="1"/>
</dbReference>
<dbReference type="EMBL" id="GL385402">
    <property type="protein sequence ID" value="EJT70124.1"/>
    <property type="molecule type" value="Genomic_DNA"/>
</dbReference>
<name>J3PFM2_GAET3</name>
<dbReference type="InterPro" id="IPR000210">
    <property type="entry name" value="BTB/POZ_dom"/>
</dbReference>
<dbReference type="GeneID" id="20352755"/>
<reference evidence="5" key="1">
    <citation type="submission" date="2010-07" db="EMBL/GenBank/DDBJ databases">
        <title>The genome sequence of Gaeumannomyces graminis var. tritici strain R3-111a-1.</title>
        <authorList>
            <consortium name="The Broad Institute Genome Sequencing Platform"/>
            <person name="Ma L.-J."/>
            <person name="Dead R."/>
            <person name="Young S."/>
            <person name="Zeng Q."/>
            <person name="Koehrsen M."/>
            <person name="Alvarado L."/>
            <person name="Berlin A."/>
            <person name="Chapman S.B."/>
            <person name="Chen Z."/>
            <person name="Freedman E."/>
            <person name="Gellesch M."/>
            <person name="Goldberg J."/>
            <person name="Griggs A."/>
            <person name="Gujja S."/>
            <person name="Heilman E.R."/>
            <person name="Heiman D."/>
            <person name="Hepburn T."/>
            <person name="Howarth C."/>
            <person name="Jen D."/>
            <person name="Larson L."/>
            <person name="Mehta T."/>
            <person name="Neiman D."/>
            <person name="Pearson M."/>
            <person name="Roberts A."/>
            <person name="Saif S."/>
            <person name="Shea T."/>
            <person name="Shenoy N."/>
            <person name="Sisk P."/>
            <person name="Stolte C."/>
            <person name="Sykes S."/>
            <person name="Walk T."/>
            <person name="White J."/>
            <person name="Yandava C."/>
            <person name="Haas B."/>
            <person name="Nusbaum C."/>
            <person name="Birren B."/>
        </authorList>
    </citation>
    <scope>NUCLEOTIDE SEQUENCE [LARGE SCALE GENOMIC DNA]</scope>
    <source>
        <strain evidence="5">R3-111a-1</strain>
    </source>
</reference>
<evidence type="ECO:0000313" key="3">
    <source>
        <dbReference type="EMBL" id="EJT70124.1"/>
    </source>
</evidence>
<dbReference type="VEuPathDB" id="FungiDB:GGTG_12297"/>
<dbReference type="HOGENOM" id="CLU_694534_0_0_1"/>
<dbReference type="PROSITE" id="PS50097">
    <property type="entry name" value="BTB"/>
    <property type="match status" value="1"/>
</dbReference>
<dbReference type="PANTHER" id="PTHR47843">
    <property type="entry name" value="BTB DOMAIN-CONTAINING PROTEIN-RELATED"/>
    <property type="match status" value="1"/>
</dbReference>
<keyword evidence="5" id="KW-1185">Reference proteome</keyword>
<dbReference type="EnsemblFungi" id="EJT70124">
    <property type="protein sequence ID" value="EJT70124"/>
    <property type="gene ID" value="GGTG_12297"/>
</dbReference>
<reference evidence="3" key="3">
    <citation type="submission" date="2010-09" db="EMBL/GenBank/DDBJ databases">
        <title>Annotation of Gaeumannomyces graminis var. tritici R3-111a-1.</title>
        <authorList>
            <consortium name="The Broad Institute Genome Sequencing Platform"/>
            <person name="Ma L.-J."/>
            <person name="Dead R."/>
            <person name="Young S.K."/>
            <person name="Zeng Q."/>
            <person name="Gargeya S."/>
            <person name="Fitzgerald M."/>
            <person name="Haas B."/>
            <person name="Abouelleil A."/>
            <person name="Alvarado L."/>
            <person name="Arachchi H.M."/>
            <person name="Berlin A."/>
            <person name="Brown A."/>
            <person name="Chapman S.B."/>
            <person name="Chen Z."/>
            <person name="Dunbar C."/>
            <person name="Freedman E."/>
            <person name="Gearin G."/>
            <person name="Gellesch M."/>
            <person name="Goldberg J."/>
            <person name="Griggs A."/>
            <person name="Gujja S."/>
            <person name="Heiman D."/>
            <person name="Howarth C."/>
            <person name="Larson L."/>
            <person name="Lui A."/>
            <person name="MacDonald P.J.P."/>
            <person name="Mehta T."/>
            <person name="Montmayeur A."/>
            <person name="Murphy C."/>
            <person name="Neiman D."/>
            <person name="Pearson M."/>
            <person name="Priest M."/>
            <person name="Roberts A."/>
            <person name="Saif S."/>
            <person name="Shea T."/>
            <person name="Shenoy N."/>
            <person name="Sisk P."/>
            <person name="Stolte C."/>
            <person name="Sykes S."/>
            <person name="Yandava C."/>
            <person name="Wortman J."/>
            <person name="Nusbaum C."/>
            <person name="Birren B."/>
        </authorList>
    </citation>
    <scope>NUCLEOTIDE SEQUENCE</scope>
    <source>
        <strain evidence="3">R3-111a-1</strain>
    </source>
</reference>
<dbReference type="PANTHER" id="PTHR47843:SF5">
    <property type="entry name" value="BTB_POZ DOMAIN PROTEIN"/>
    <property type="match status" value="1"/>
</dbReference>
<feature type="region of interest" description="Disordered" evidence="1">
    <location>
        <begin position="139"/>
        <end position="162"/>
    </location>
</feature>
<feature type="compositionally biased region" description="Basic and acidic residues" evidence="1">
    <location>
        <begin position="152"/>
        <end position="162"/>
    </location>
</feature>
<dbReference type="SUPFAM" id="SSF54695">
    <property type="entry name" value="POZ domain"/>
    <property type="match status" value="1"/>
</dbReference>
<evidence type="ECO:0000259" key="2">
    <source>
        <dbReference type="PROSITE" id="PS50097"/>
    </source>
</evidence>
<reference evidence="3" key="2">
    <citation type="submission" date="2010-07" db="EMBL/GenBank/DDBJ databases">
        <authorList>
            <consortium name="The Broad Institute Genome Sequencing Platform"/>
            <consortium name="Broad Institute Genome Sequencing Center for Infectious Disease"/>
            <person name="Ma L.-J."/>
            <person name="Dead R."/>
            <person name="Young S."/>
            <person name="Zeng Q."/>
            <person name="Koehrsen M."/>
            <person name="Alvarado L."/>
            <person name="Berlin A."/>
            <person name="Chapman S.B."/>
            <person name="Chen Z."/>
            <person name="Freedman E."/>
            <person name="Gellesch M."/>
            <person name="Goldberg J."/>
            <person name="Griggs A."/>
            <person name="Gujja S."/>
            <person name="Heilman E.R."/>
            <person name="Heiman D."/>
            <person name="Hepburn T."/>
            <person name="Howarth C."/>
            <person name="Jen D."/>
            <person name="Larson L."/>
            <person name="Mehta T."/>
            <person name="Neiman D."/>
            <person name="Pearson M."/>
            <person name="Roberts A."/>
            <person name="Saif S."/>
            <person name="Shea T."/>
            <person name="Shenoy N."/>
            <person name="Sisk P."/>
            <person name="Stolte C."/>
            <person name="Sykes S."/>
            <person name="Walk T."/>
            <person name="White J."/>
            <person name="Yandava C."/>
            <person name="Haas B."/>
            <person name="Nusbaum C."/>
            <person name="Birren B."/>
        </authorList>
    </citation>
    <scope>NUCLEOTIDE SEQUENCE</scope>
    <source>
        <strain evidence="3">R3-111a-1</strain>
    </source>
</reference>
<dbReference type="Proteomes" id="UP000006039">
    <property type="component" value="Unassembled WGS sequence"/>
</dbReference>
<organism evidence="3">
    <name type="scientific">Gaeumannomyces tritici (strain R3-111a-1)</name>
    <name type="common">Wheat and barley take-all root rot fungus</name>
    <name type="synonym">Gaeumannomyces graminis var. tritici</name>
    <dbReference type="NCBI Taxonomy" id="644352"/>
    <lineage>
        <taxon>Eukaryota</taxon>
        <taxon>Fungi</taxon>
        <taxon>Dikarya</taxon>
        <taxon>Ascomycota</taxon>
        <taxon>Pezizomycotina</taxon>
        <taxon>Sordariomycetes</taxon>
        <taxon>Sordariomycetidae</taxon>
        <taxon>Magnaporthales</taxon>
        <taxon>Magnaporthaceae</taxon>
        <taxon>Gaeumannomyces</taxon>
    </lineage>
</organism>